<dbReference type="Pfam" id="PF00561">
    <property type="entry name" value="Abhydrolase_1"/>
    <property type="match status" value="1"/>
</dbReference>
<dbReference type="InterPro" id="IPR000073">
    <property type="entry name" value="AB_hydrolase_1"/>
</dbReference>
<evidence type="ECO:0000256" key="1">
    <source>
        <dbReference type="ARBA" id="ARBA00022801"/>
    </source>
</evidence>
<dbReference type="InterPro" id="IPR050266">
    <property type="entry name" value="AB_hydrolase_sf"/>
</dbReference>
<organism evidence="3 4">
    <name type="scientific">Fictibacillus arsenicus</name>
    <dbReference type="NCBI Taxonomy" id="255247"/>
    <lineage>
        <taxon>Bacteria</taxon>
        <taxon>Bacillati</taxon>
        <taxon>Bacillota</taxon>
        <taxon>Bacilli</taxon>
        <taxon>Bacillales</taxon>
        <taxon>Fictibacillaceae</taxon>
        <taxon>Fictibacillus</taxon>
    </lineage>
</organism>
<dbReference type="KEGG" id="far:ABE41_007510"/>
<dbReference type="PANTHER" id="PTHR43798">
    <property type="entry name" value="MONOACYLGLYCEROL LIPASE"/>
    <property type="match status" value="1"/>
</dbReference>
<keyword evidence="4" id="KW-1185">Reference proteome</keyword>
<dbReference type="SUPFAM" id="SSF53474">
    <property type="entry name" value="alpha/beta-Hydrolases"/>
    <property type="match status" value="1"/>
</dbReference>
<gene>
    <name evidence="3" type="ORF">ABE41_007510</name>
</gene>
<feature type="domain" description="AB hydrolase-1" evidence="2">
    <location>
        <begin position="29"/>
        <end position="130"/>
    </location>
</feature>
<reference evidence="3 4" key="1">
    <citation type="submission" date="2016-08" db="EMBL/GenBank/DDBJ databases">
        <title>Complete genome sequence of Fictibacillus arsenicus G25-54, a strain with toxicity to nematodes and a potential arsenic-resistance activity.</title>
        <authorList>
            <person name="Zheng Z."/>
        </authorList>
    </citation>
    <scope>NUCLEOTIDE SEQUENCE [LARGE SCALE GENOMIC DNA]</scope>
    <source>
        <strain evidence="3 4">G25-54</strain>
    </source>
</reference>
<dbReference type="STRING" id="255247.ABE41_007510"/>
<dbReference type="AlphaFoldDB" id="A0A1B1Z313"/>
<name>A0A1B1Z313_9BACL</name>
<keyword evidence="1" id="KW-0378">Hydrolase</keyword>
<protein>
    <recommendedName>
        <fullName evidence="2">AB hydrolase-1 domain-containing protein</fullName>
    </recommendedName>
</protein>
<dbReference type="Gene3D" id="3.40.50.1820">
    <property type="entry name" value="alpha/beta hydrolase"/>
    <property type="match status" value="1"/>
</dbReference>
<dbReference type="OrthoDB" id="252464at2"/>
<dbReference type="GO" id="GO:0016020">
    <property type="term" value="C:membrane"/>
    <property type="evidence" value="ECO:0007669"/>
    <property type="project" value="TreeGrafter"/>
</dbReference>
<dbReference type="GO" id="GO:0016787">
    <property type="term" value="F:hydrolase activity"/>
    <property type="evidence" value="ECO:0007669"/>
    <property type="project" value="UniProtKB-KW"/>
</dbReference>
<proteinExistence type="predicted"/>
<sequence length="291" mass="33363">MNIKADKYEFTSHDGTKIAAYDHGGSGEALIFLHYLGGSAPLWHPVIQHFLDKYRVVTYDMRGHGLSGQPDDGYTFEDTAKDLEAVMDFFSIKSAHLVGSSYGCMVGAYFASTRIDRVLSLVNSEGALVNNTGDDGLYDESFEEHIAKFRDQLDPEYDSVEAYKEYYKENWKPWNEARAYFVEHYVPRMKENGKVGPRTTGSTMEKIIAEIYYTNFLTWYEKVKCPVLFLPAETEGNLDKKERFIEKASKVLPFCRKVIIPGTTHLMMYDHEKELIQTIKEFYADIPVSVK</sequence>
<dbReference type="InterPro" id="IPR029058">
    <property type="entry name" value="AB_hydrolase_fold"/>
</dbReference>
<dbReference type="RefSeq" id="WP_066288322.1">
    <property type="nucleotide sequence ID" value="NZ_CP016761.1"/>
</dbReference>
<dbReference type="EMBL" id="CP016761">
    <property type="protein sequence ID" value="ANX11852.1"/>
    <property type="molecule type" value="Genomic_DNA"/>
</dbReference>
<evidence type="ECO:0000259" key="2">
    <source>
        <dbReference type="Pfam" id="PF00561"/>
    </source>
</evidence>
<dbReference type="PANTHER" id="PTHR43798:SF31">
    <property type="entry name" value="AB HYDROLASE SUPERFAMILY PROTEIN YCLE"/>
    <property type="match status" value="1"/>
</dbReference>
<accession>A0A1B1Z313</accession>
<evidence type="ECO:0000313" key="4">
    <source>
        <dbReference type="Proteomes" id="UP000077412"/>
    </source>
</evidence>
<evidence type="ECO:0000313" key="3">
    <source>
        <dbReference type="EMBL" id="ANX11852.1"/>
    </source>
</evidence>
<dbReference type="Proteomes" id="UP000077412">
    <property type="component" value="Chromosome"/>
</dbReference>